<dbReference type="PANTHER" id="PTHR23530:SF1">
    <property type="entry name" value="PERMEASE, MAJOR FACILITATOR SUPERFAMILY-RELATED"/>
    <property type="match status" value="1"/>
</dbReference>
<dbReference type="RefSeq" id="WP_093344963.1">
    <property type="nucleotide sequence ID" value="NZ_FOUY01000018.1"/>
</dbReference>
<evidence type="ECO:0000313" key="3">
    <source>
        <dbReference type="EMBL" id="SFN63300.1"/>
    </source>
</evidence>
<accession>A0A1I5ALS6</accession>
<evidence type="ECO:0000256" key="2">
    <source>
        <dbReference type="SAM" id="Phobius"/>
    </source>
</evidence>
<dbReference type="Gene3D" id="1.20.1250.20">
    <property type="entry name" value="MFS general substrate transporter like domains"/>
    <property type="match status" value="1"/>
</dbReference>
<dbReference type="SUPFAM" id="SSF103473">
    <property type="entry name" value="MFS general substrate transporter"/>
    <property type="match status" value="1"/>
</dbReference>
<feature type="transmembrane region" description="Helical" evidence="2">
    <location>
        <begin position="12"/>
        <end position="31"/>
    </location>
</feature>
<feature type="transmembrane region" description="Helical" evidence="2">
    <location>
        <begin position="372"/>
        <end position="393"/>
    </location>
</feature>
<feature type="transmembrane region" description="Helical" evidence="2">
    <location>
        <begin position="78"/>
        <end position="97"/>
    </location>
</feature>
<dbReference type="EMBL" id="FOUY01000018">
    <property type="protein sequence ID" value="SFN63300.1"/>
    <property type="molecule type" value="Genomic_DNA"/>
</dbReference>
<evidence type="ECO:0000256" key="1">
    <source>
        <dbReference type="SAM" id="MobiDB-lite"/>
    </source>
</evidence>
<dbReference type="PANTHER" id="PTHR23530">
    <property type="entry name" value="TRANSPORT PROTEIN-RELATED"/>
    <property type="match status" value="1"/>
</dbReference>
<keyword evidence="2" id="KW-0812">Transmembrane</keyword>
<keyword evidence="2" id="KW-0472">Membrane</keyword>
<dbReference type="Proteomes" id="UP000199614">
    <property type="component" value="Unassembled WGS sequence"/>
</dbReference>
<name>A0A1I5ALS6_PSUAM</name>
<dbReference type="InterPro" id="IPR053160">
    <property type="entry name" value="MFS_DHA3_Transporter"/>
</dbReference>
<feature type="transmembrane region" description="Helical" evidence="2">
    <location>
        <begin position="318"/>
        <end position="351"/>
    </location>
</feature>
<dbReference type="InterPro" id="IPR036259">
    <property type="entry name" value="MFS_trans_sf"/>
</dbReference>
<feature type="transmembrane region" description="Helical" evidence="2">
    <location>
        <begin position="399"/>
        <end position="418"/>
    </location>
</feature>
<gene>
    <name evidence="3" type="ORF">SAMN05216207_101840</name>
</gene>
<proteinExistence type="predicted"/>
<organism evidence="3 4">
    <name type="scientific">Pseudonocardia ammonioxydans</name>
    <dbReference type="NCBI Taxonomy" id="260086"/>
    <lineage>
        <taxon>Bacteria</taxon>
        <taxon>Bacillati</taxon>
        <taxon>Actinomycetota</taxon>
        <taxon>Actinomycetes</taxon>
        <taxon>Pseudonocardiales</taxon>
        <taxon>Pseudonocardiaceae</taxon>
        <taxon>Pseudonocardia</taxon>
    </lineage>
</organism>
<feature type="transmembrane region" description="Helical" evidence="2">
    <location>
        <begin position="290"/>
        <end position="312"/>
    </location>
</feature>
<feature type="region of interest" description="Disordered" evidence="1">
    <location>
        <begin position="191"/>
        <end position="240"/>
    </location>
</feature>
<evidence type="ECO:0000313" key="4">
    <source>
        <dbReference type="Proteomes" id="UP000199614"/>
    </source>
</evidence>
<keyword evidence="2" id="KW-1133">Transmembrane helix</keyword>
<dbReference type="STRING" id="260086.SAMN05216207_101840"/>
<feature type="transmembrane region" description="Helical" evidence="2">
    <location>
        <begin position="38"/>
        <end position="58"/>
    </location>
</feature>
<sequence>MLVRLLLLRQALHHAVPLFSLYALLFDAAGLDLARISALFVLWSVAGLVLEVPSGMLADRWSRRGALVADGLLTGAGFAVWLLAPGFAGFATGFVLWSGGGALASGALEALTYDGLAAHGAAAAYPRVLAALETTAQLAQVPAALAATLLLTAPDGAPGPGTYAVAGWVSVAVCGASAAVSLAVPHRFGPAGPGSDSRAGAGGSAGHSGGGSAGRSAGGGADRSGGGGRTDSADGPAGTRDDGVLAGLRLAWRTRGLRVPLLAVAAVGGIDAAEEYFPLQAAASGVPVELVPVALLAVPLAGAAGSAAGGWLAGRPALAVPAMLGSAAGLALSGVATPVGPLALLGCWGLFQAVKVVTGARLQDAITGPARATVTSVAGLGTELVGIAVFGIWALGGPVAAAGLCAAAALLLVPYRAAARR</sequence>
<dbReference type="AlphaFoldDB" id="A0A1I5ALS6"/>
<protein>
    <recommendedName>
        <fullName evidence="5">Major Facilitator Superfamily protein</fullName>
    </recommendedName>
</protein>
<keyword evidence="4" id="KW-1185">Reference proteome</keyword>
<evidence type="ECO:0008006" key="5">
    <source>
        <dbReference type="Google" id="ProtNLM"/>
    </source>
</evidence>
<feature type="compositionally biased region" description="Gly residues" evidence="1">
    <location>
        <begin position="200"/>
        <end position="229"/>
    </location>
</feature>
<reference evidence="3 4" key="1">
    <citation type="submission" date="2016-10" db="EMBL/GenBank/DDBJ databases">
        <authorList>
            <person name="de Groot N.N."/>
        </authorList>
    </citation>
    <scope>NUCLEOTIDE SEQUENCE [LARGE SCALE GENOMIC DNA]</scope>
    <source>
        <strain evidence="3 4">CGMCC 4.1877</strain>
    </source>
</reference>